<gene>
    <name evidence="4" type="ORF">SLEP1_g35208</name>
</gene>
<evidence type="ECO:0000313" key="5">
    <source>
        <dbReference type="Proteomes" id="UP001054252"/>
    </source>
</evidence>
<dbReference type="GO" id="GO:0003677">
    <property type="term" value="F:DNA binding"/>
    <property type="evidence" value="ECO:0007669"/>
    <property type="project" value="InterPro"/>
</dbReference>
<sequence length="157" mass="17626">MQKEVYRGQQYSRIYFARLDTIWTLLYSRIPNWKSHLTGEDKYVVFLSGLSIGNAASNPLQFQLLVDHITGHLGDDEEQGIAARIVHVVVAANLVEIPRGPLNGQNLASKYQSRLSEAMKELDILLTQIAAGLPFDIMPGYNDPANFSLPQQVFCTY</sequence>
<dbReference type="GO" id="GO:0006271">
    <property type="term" value="P:DNA strand elongation involved in DNA replication"/>
    <property type="evidence" value="ECO:0007669"/>
    <property type="project" value="TreeGrafter"/>
</dbReference>
<evidence type="ECO:0000313" key="4">
    <source>
        <dbReference type="EMBL" id="GKV25825.1"/>
    </source>
</evidence>
<dbReference type="InterPro" id="IPR024826">
    <property type="entry name" value="DNA_pol_delta/II_ssu"/>
</dbReference>
<comment type="caution">
    <text evidence="4">The sequence shown here is derived from an EMBL/GenBank/DDBJ whole genome shotgun (WGS) entry which is preliminary data.</text>
</comment>
<dbReference type="AlphaFoldDB" id="A0AAV5KMI5"/>
<name>A0AAV5KMI5_9ROSI</name>
<dbReference type="InterPro" id="IPR007185">
    <property type="entry name" value="DNA_pol_a/d/e_bsu"/>
</dbReference>
<dbReference type="PANTHER" id="PTHR10416:SF0">
    <property type="entry name" value="DNA POLYMERASE DELTA SUBUNIT 2"/>
    <property type="match status" value="1"/>
</dbReference>
<protein>
    <recommendedName>
        <fullName evidence="3">DNA polymerase alpha/delta/epsilon subunit B domain-containing protein</fullName>
    </recommendedName>
</protein>
<dbReference type="Pfam" id="PF04042">
    <property type="entry name" value="DNA_pol_E_B"/>
    <property type="match status" value="1"/>
</dbReference>
<proteinExistence type="inferred from homology"/>
<keyword evidence="5" id="KW-1185">Reference proteome</keyword>
<comment type="similarity">
    <text evidence="1">Belongs to the DNA polymerase delta/II small subunit family.</text>
</comment>
<feature type="domain" description="DNA polymerase alpha/delta/epsilon subunit B" evidence="3">
    <location>
        <begin position="44"/>
        <end position="154"/>
    </location>
</feature>
<accession>A0AAV5KMI5</accession>
<dbReference type="Gene3D" id="3.60.21.50">
    <property type="match status" value="1"/>
</dbReference>
<organism evidence="4 5">
    <name type="scientific">Rubroshorea leprosula</name>
    <dbReference type="NCBI Taxonomy" id="152421"/>
    <lineage>
        <taxon>Eukaryota</taxon>
        <taxon>Viridiplantae</taxon>
        <taxon>Streptophyta</taxon>
        <taxon>Embryophyta</taxon>
        <taxon>Tracheophyta</taxon>
        <taxon>Spermatophyta</taxon>
        <taxon>Magnoliopsida</taxon>
        <taxon>eudicotyledons</taxon>
        <taxon>Gunneridae</taxon>
        <taxon>Pentapetalae</taxon>
        <taxon>rosids</taxon>
        <taxon>malvids</taxon>
        <taxon>Malvales</taxon>
        <taxon>Dipterocarpaceae</taxon>
        <taxon>Rubroshorea</taxon>
    </lineage>
</organism>
<keyword evidence="2" id="KW-0235">DNA replication</keyword>
<evidence type="ECO:0000256" key="2">
    <source>
        <dbReference type="ARBA" id="ARBA00022705"/>
    </source>
</evidence>
<dbReference type="Proteomes" id="UP001054252">
    <property type="component" value="Unassembled WGS sequence"/>
</dbReference>
<dbReference type="EMBL" id="BPVZ01000070">
    <property type="protein sequence ID" value="GKV25825.1"/>
    <property type="molecule type" value="Genomic_DNA"/>
</dbReference>
<evidence type="ECO:0000256" key="1">
    <source>
        <dbReference type="ARBA" id="ARBA00006035"/>
    </source>
</evidence>
<dbReference type="PANTHER" id="PTHR10416">
    <property type="entry name" value="DNA POLYMERASE DELTA SUBUNIT 2"/>
    <property type="match status" value="1"/>
</dbReference>
<evidence type="ECO:0000259" key="3">
    <source>
        <dbReference type="Pfam" id="PF04042"/>
    </source>
</evidence>
<dbReference type="GO" id="GO:0043625">
    <property type="term" value="C:delta DNA polymerase complex"/>
    <property type="evidence" value="ECO:0007669"/>
    <property type="project" value="TreeGrafter"/>
</dbReference>
<reference evidence="4 5" key="1">
    <citation type="journal article" date="2021" name="Commun. Biol.">
        <title>The genome of Shorea leprosula (Dipterocarpaceae) highlights the ecological relevance of drought in aseasonal tropical rainforests.</title>
        <authorList>
            <person name="Ng K.K.S."/>
            <person name="Kobayashi M.J."/>
            <person name="Fawcett J.A."/>
            <person name="Hatakeyama M."/>
            <person name="Paape T."/>
            <person name="Ng C.H."/>
            <person name="Ang C.C."/>
            <person name="Tnah L.H."/>
            <person name="Lee C.T."/>
            <person name="Nishiyama T."/>
            <person name="Sese J."/>
            <person name="O'Brien M.J."/>
            <person name="Copetti D."/>
            <person name="Mohd Noor M.I."/>
            <person name="Ong R.C."/>
            <person name="Putra M."/>
            <person name="Sireger I.Z."/>
            <person name="Indrioko S."/>
            <person name="Kosugi Y."/>
            <person name="Izuno A."/>
            <person name="Isagi Y."/>
            <person name="Lee S.L."/>
            <person name="Shimizu K.K."/>
        </authorList>
    </citation>
    <scope>NUCLEOTIDE SEQUENCE [LARGE SCALE GENOMIC DNA]</scope>
    <source>
        <strain evidence="4">214</strain>
    </source>
</reference>